<comment type="function">
    <text evidence="8">Regulates arginine biosynthesis genes.</text>
</comment>
<dbReference type="AlphaFoldDB" id="A0A7Y0U0J1"/>
<dbReference type="PANTHER" id="PTHR34471">
    <property type="entry name" value="ARGININE REPRESSOR"/>
    <property type="match status" value="1"/>
</dbReference>
<evidence type="ECO:0000313" key="12">
    <source>
        <dbReference type="EMBL" id="NMW64716.1"/>
    </source>
</evidence>
<dbReference type="GO" id="GO:0005737">
    <property type="term" value="C:cytoplasm"/>
    <property type="evidence" value="ECO:0007669"/>
    <property type="project" value="UniProtKB-SubCell"/>
</dbReference>
<keyword evidence="8" id="KW-0028">Amino-acid biosynthesis</keyword>
<keyword evidence="5 8" id="KW-0805">Transcription regulation</keyword>
<reference evidence="12 13" key="1">
    <citation type="submission" date="2020-04" db="EMBL/GenBank/DDBJ databases">
        <title>Antimicrobial susceptibility and clonality of vaginal-derived multi-drug resistant Mobiluncus isolates in China.</title>
        <authorList>
            <person name="Zhang X."/>
        </authorList>
    </citation>
    <scope>NUCLEOTIDE SEQUENCE [LARGE SCALE GENOMIC DNA]</scope>
    <source>
        <strain evidence="12 13">13</strain>
    </source>
</reference>
<dbReference type="InterPro" id="IPR020899">
    <property type="entry name" value="Arg_repress_C"/>
</dbReference>
<dbReference type="UniPathway" id="UPA00068"/>
<comment type="similarity">
    <text evidence="2 8">Belongs to the ArgR family.</text>
</comment>
<organism evidence="12 13">
    <name type="scientific">Mobiluncus mulieris</name>
    <dbReference type="NCBI Taxonomy" id="2052"/>
    <lineage>
        <taxon>Bacteria</taxon>
        <taxon>Bacillati</taxon>
        <taxon>Actinomycetota</taxon>
        <taxon>Actinomycetes</taxon>
        <taxon>Actinomycetales</taxon>
        <taxon>Actinomycetaceae</taxon>
        <taxon>Mobiluncus</taxon>
    </lineage>
</organism>
<accession>A0A7Y0U0J1</accession>
<dbReference type="Pfam" id="PF02863">
    <property type="entry name" value="Arg_repressor_C"/>
    <property type="match status" value="1"/>
</dbReference>
<sequence>MSENPAKGLPSKISRHAAISQLLTERVVRSQGELRELLETEGFAVTQATLSRDLDELHAVKVRDRDGNQRYALSATPEQVESPLPLPGTLERWCAQLLVRATAVTHQIVLRTPPAAAPALAAAIDKENLAEVLGCVAGDDTVLVICATPHEAEKLCADLQNMTSR</sequence>
<comment type="pathway">
    <text evidence="8">Amino-acid biosynthesis; L-arginine biosynthesis [regulation].</text>
</comment>
<gene>
    <name evidence="8 12" type="primary">argR</name>
    <name evidence="12" type="ORF">HHJ78_04025</name>
</gene>
<evidence type="ECO:0000256" key="7">
    <source>
        <dbReference type="ARBA" id="ARBA00023163"/>
    </source>
</evidence>
<dbReference type="GO" id="GO:1900079">
    <property type="term" value="P:regulation of arginine biosynthetic process"/>
    <property type="evidence" value="ECO:0007669"/>
    <property type="project" value="UniProtKB-UniRule"/>
</dbReference>
<evidence type="ECO:0000256" key="1">
    <source>
        <dbReference type="ARBA" id="ARBA00004496"/>
    </source>
</evidence>
<dbReference type="SUPFAM" id="SSF55252">
    <property type="entry name" value="C-terminal domain of arginine repressor"/>
    <property type="match status" value="1"/>
</dbReference>
<comment type="caution">
    <text evidence="12">The sequence shown here is derived from an EMBL/GenBank/DDBJ whole genome shotgun (WGS) entry which is preliminary data.</text>
</comment>
<name>A0A7Y0U0J1_9ACTO</name>
<dbReference type="Proteomes" id="UP000578252">
    <property type="component" value="Unassembled WGS sequence"/>
</dbReference>
<dbReference type="InterPro" id="IPR020900">
    <property type="entry name" value="Arg_repress_DNA-bd"/>
</dbReference>
<evidence type="ECO:0000256" key="6">
    <source>
        <dbReference type="ARBA" id="ARBA00023125"/>
    </source>
</evidence>
<dbReference type="InterPro" id="IPR036390">
    <property type="entry name" value="WH_DNA-bd_sf"/>
</dbReference>
<keyword evidence="6 8" id="KW-0238">DNA-binding</keyword>
<evidence type="ECO:0000256" key="2">
    <source>
        <dbReference type="ARBA" id="ARBA00008316"/>
    </source>
</evidence>
<dbReference type="PRINTS" id="PR01467">
    <property type="entry name" value="ARGREPRESSOR"/>
</dbReference>
<keyword evidence="4 8" id="KW-0678">Repressor</keyword>
<dbReference type="PANTHER" id="PTHR34471:SF1">
    <property type="entry name" value="ARGININE REPRESSOR"/>
    <property type="match status" value="1"/>
</dbReference>
<feature type="domain" description="Arginine repressor C-terminal" evidence="11">
    <location>
        <begin position="95"/>
        <end position="160"/>
    </location>
</feature>
<dbReference type="HAMAP" id="MF_00173">
    <property type="entry name" value="Arg_repressor"/>
    <property type="match status" value="1"/>
</dbReference>
<dbReference type="SUPFAM" id="SSF46785">
    <property type="entry name" value="Winged helix' DNA-binding domain"/>
    <property type="match status" value="1"/>
</dbReference>
<keyword evidence="8" id="KW-0055">Arginine biosynthesis</keyword>
<evidence type="ECO:0000259" key="11">
    <source>
        <dbReference type="Pfam" id="PF02863"/>
    </source>
</evidence>
<dbReference type="GO" id="GO:0003700">
    <property type="term" value="F:DNA-binding transcription factor activity"/>
    <property type="evidence" value="ECO:0007669"/>
    <property type="project" value="UniProtKB-UniRule"/>
</dbReference>
<protein>
    <recommendedName>
        <fullName evidence="8 9">Arginine repressor</fullName>
    </recommendedName>
</protein>
<dbReference type="EMBL" id="JABCUR010000003">
    <property type="protein sequence ID" value="NMW64716.1"/>
    <property type="molecule type" value="Genomic_DNA"/>
</dbReference>
<evidence type="ECO:0000313" key="13">
    <source>
        <dbReference type="Proteomes" id="UP000578252"/>
    </source>
</evidence>
<dbReference type="GO" id="GO:0051259">
    <property type="term" value="P:protein complex oligomerization"/>
    <property type="evidence" value="ECO:0007669"/>
    <property type="project" value="InterPro"/>
</dbReference>
<evidence type="ECO:0000256" key="3">
    <source>
        <dbReference type="ARBA" id="ARBA00022490"/>
    </source>
</evidence>
<dbReference type="Pfam" id="PF01316">
    <property type="entry name" value="Arg_repressor"/>
    <property type="match status" value="1"/>
</dbReference>
<evidence type="ECO:0000256" key="9">
    <source>
        <dbReference type="NCBIfam" id="TIGR01529"/>
    </source>
</evidence>
<dbReference type="Gene3D" id="3.30.1360.40">
    <property type="match status" value="1"/>
</dbReference>
<dbReference type="InterPro" id="IPR036388">
    <property type="entry name" value="WH-like_DNA-bd_sf"/>
</dbReference>
<evidence type="ECO:0000256" key="8">
    <source>
        <dbReference type="HAMAP-Rule" id="MF_00173"/>
    </source>
</evidence>
<comment type="subcellular location">
    <subcellularLocation>
        <location evidence="1 8">Cytoplasm</location>
    </subcellularLocation>
</comment>
<feature type="domain" description="Arginine repressor DNA-binding" evidence="10">
    <location>
        <begin position="12"/>
        <end position="75"/>
    </location>
</feature>
<evidence type="ECO:0000259" key="10">
    <source>
        <dbReference type="Pfam" id="PF01316"/>
    </source>
</evidence>
<dbReference type="InterPro" id="IPR036251">
    <property type="entry name" value="Arg_repress_C_sf"/>
</dbReference>
<dbReference type="GO" id="GO:0006526">
    <property type="term" value="P:L-arginine biosynthetic process"/>
    <property type="evidence" value="ECO:0007669"/>
    <property type="project" value="UniProtKB-UniPathway"/>
</dbReference>
<keyword evidence="7 8" id="KW-0804">Transcription</keyword>
<keyword evidence="3 8" id="KW-0963">Cytoplasm</keyword>
<proteinExistence type="inferred from homology"/>
<dbReference type="Gene3D" id="1.10.10.10">
    <property type="entry name" value="Winged helix-like DNA-binding domain superfamily/Winged helix DNA-binding domain"/>
    <property type="match status" value="1"/>
</dbReference>
<dbReference type="GO" id="GO:0003677">
    <property type="term" value="F:DNA binding"/>
    <property type="evidence" value="ECO:0007669"/>
    <property type="project" value="UniProtKB-KW"/>
</dbReference>
<dbReference type="RefSeq" id="WP_169771725.1">
    <property type="nucleotide sequence ID" value="NZ_JABCUR010000003.1"/>
</dbReference>
<dbReference type="InterPro" id="IPR001669">
    <property type="entry name" value="Arg_repress"/>
</dbReference>
<dbReference type="GO" id="GO:0034618">
    <property type="term" value="F:arginine binding"/>
    <property type="evidence" value="ECO:0007669"/>
    <property type="project" value="InterPro"/>
</dbReference>
<dbReference type="NCBIfam" id="TIGR01529">
    <property type="entry name" value="argR_whole"/>
    <property type="match status" value="1"/>
</dbReference>
<evidence type="ECO:0000256" key="4">
    <source>
        <dbReference type="ARBA" id="ARBA00022491"/>
    </source>
</evidence>
<evidence type="ECO:0000256" key="5">
    <source>
        <dbReference type="ARBA" id="ARBA00023015"/>
    </source>
</evidence>